<gene>
    <name evidence="2" type="ORF">SAMN02744645_3301</name>
</gene>
<dbReference type="InterPro" id="IPR021245">
    <property type="entry name" value="DUF2790"/>
</dbReference>
<protein>
    <recommendedName>
        <fullName evidence="4">DUF2790 domain-containing protein</fullName>
    </recommendedName>
</protein>
<dbReference type="Gene3D" id="2.30.140.50">
    <property type="entry name" value="Protein of unknown function DUF2790"/>
    <property type="match status" value="1"/>
</dbReference>
<accession>A0A1M5S5L0</accession>
<dbReference type="AlphaFoldDB" id="A0A1M5S5L0"/>
<feature type="signal peptide" evidence="1">
    <location>
        <begin position="1"/>
        <end position="27"/>
    </location>
</feature>
<dbReference type="Pfam" id="PF10976">
    <property type="entry name" value="DUF2790"/>
    <property type="match status" value="1"/>
</dbReference>
<name>A0A1M5S5L0_9GAMM</name>
<dbReference type="GeneID" id="98638915"/>
<organism evidence="2 3">
    <name type="scientific">Stutzerimonas xanthomarina DSM 18231</name>
    <dbReference type="NCBI Taxonomy" id="1403346"/>
    <lineage>
        <taxon>Bacteria</taxon>
        <taxon>Pseudomonadati</taxon>
        <taxon>Pseudomonadota</taxon>
        <taxon>Gammaproteobacteria</taxon>
        <taxon>Pseudomonadales</taxon>
        <taxon>Pseudomonadaceae</taxon>
        <taxon>Stutzerimonas</taxon>
    </lineage>
</organism>
<keyword evidence="1" id="KW-0732">Signal</keyword>
<proteinExistence type="predicted"/>
<evidence type="ECO:0008006" key="4">
    <source>
        <dbReference type="Google" id="ProtNLM"/>
    </source>
</evidence>
<dbReference type="RefSeq" id="WP_073302059.1">
    <property type="nucleotide sequence ID" value="NZ_FQXA01000006.1"/>
</dbReference>
<reference evidence="2 3" key="1">
    <citation type="submission" date="2016-11" db="EMBL/GenBank/DDBJ databases">
        <authorList>
            <person name="Jaros S."/>
            <person name="Januszkiewicz K."/>
            <person name="Wedrychowicz H."/>
        </authorList>
    </citation>
    <scope>NUCLEOTIDE SEQUENCE [LARGE SCALE GENOMIC DNA]</scope>
    <source>
        <strain evidence="2 3">DSM 18231</strain>
    </source>
</reference>
<dbReference type="EMBL" id="FQXA01000006">
    <property type="protein sequence ID" value="SHH33887.1"/>
    <property type="molecule type" value="Genomic_DNA"/>
</dbReference>
<evidence type="ECO:0000256" key="1">
    <source>
        <dbReference type="SAM" id="SignalP"/>
    </source>
</evidence>
<feature type="chain" id="PRO_5009913634" description="DUF2790 domain-containing protein" evidence="1">
    <location>
        <begin position="28"/>
        <end position="89"/>
    </location>
</feature>
<dbReference type="Proteomes" id="UP000184000">
    <property type="component" value="Unassembled WGS sequence"/>
</dbReference>
<evidence type="ECO:0000313" key="2">
    <source>
        <dbReference type="EMBL" id="SHH33887.1"/>
    </source>
</evidence>
<evidence type="ECO:0000313" key="3">
    <source>
        <dbReference type="Proteomes" id="UP000184000"/>
    </source>
</evidence>
<sequence>MTSKKMSKPANLVLASLGLLLSLGALAESAPTTYTYDANLDIQNVLSISSVEEGRTCKPIDYIMKYADSSGKIQTVKYKALSDACSRGH</sequence>